<organism evidence="2 3">
    <name type="scientific">Candidatus Magasanikbacteria bacterium CG1_02_32_51</name>
    <dbReference type="NCBI Taxonomy" id="1805238"/>
    <lineage>
        <taxon>Bacteria</taxon>
        <taxon>Candidatus Magasanikiibacteriota</taxon>
    </lineage>
</organism>
<evidence type="ECO:0008006" key="4">
    <source>
        <dbReference type="Google" id="ProtNLM"/>
    </source>
</evidence>
<dbReference type="STRING" id="1805238.AUJ23_01530"/>
<evidence type="ECO:0000256" key="1">
    <source>
        <dbReference type="SAM" id="Phobius"/>
    </source>
</evidence>
<evidence type="ECO:0000313" key="3">
    <source>
        <dbReference type="Proteomes" id="UP000181941"/>
    </source>
</evidence>
<keyword evidence="1" id="KW-1133">Transmembrane helix</keyword>
<feature type="transmembrane region" description="Helical" evidence="1">
    <location>
        <begin position="53"/>
        <end position="70"/>
    </location>
</feature>
<name>A0A1J4U780_9BACT</name>
<accession>A0A1J4U780</accession>
<keyword evidence="1" id="KW-0472">Membrane</keyword>
<evidence type="ECO:0000313" key="2">
    <source>
        <dbReference type="EMBL" id="OIO19744.1"/>
    </source>
</evidence>
<sequence>MPKKIAENQNIGEVLHEWSIPEYEQHERNKAWYIIMGLIGFALITYSLLSSNFLFSLILILFIIIIFLQAHQDPIVIPFLITDLGVIINDRFYSYSELDEFYIIYNPEEQVKIIYIETISNFTPRLRIPLIDMDPNEIRITMRSFIEENIEKEQEPFSDMIGRKWRLH</sequence>
<protein>
    <recommendedName>
        <fullName evidence="4">DUF5673 domain-containing protein</fullName>
    </recommendedName>
</protein>
<dbReference type="EMBL" id="MNVC01000016">
    <property type="protein sequence ID" value="OIO19744.1"/>
    <property type="molecule type" value="Genomic_DNA"/>
</dbReference>
<feature type="transmembrane region" description="Helical" evidence="1">
    <location>
        <begin position="31"/>
        <end position="47"/>
    </location>
</feature>
<reference evidence="2 3" key="1">
    <citation type="journal article" date="2016" name="Environ. Microbiol.">
        <title>Genomic resolution of a cold subsurface aquifer community provides metabolic insights for novel microbes adapted to high CO concentrations.</title>
        <authorList>
            <person name="Probst A.J."/>
            <person name="Castelle C.J."/>
            <person name="Singh A."/>
            <person name="Brown C.T."/>
            <person name="Anantharaman K."/>
            <person name="Sharon I."/>
            <person name="Hug L.A."/>
            <person name="Burstein D."/>
            <person name="Emerson J.B."/>
            <person name="Thomas B.C."/>
            <person name="Banfield J.F."/>
        </authorList>
    </citation>
    <scope>NUCLEOTIDE SEQUENCE [LARGE SCALE GENOMIC DNA]</scope>
    <source>
        <strain evidence="2">CG1_02_32_51</strain>
    </source>
</reference>
<dbReference type="Proteomes" id="UP000181941">
    <property type="component" value="Unassembled WGS sequence"/>
</dbReference>
<comment type="caution">
    <text evidence="2">The sequence shown here is derived from an EMBL/GenBank/DDBJ whole genome shotgun (WGS) entry which is preliminary data.</text>
</comment>
<proteinExistence type="predicted"/>
<keyword evidence="1" id="KW-0812">Transmembrane</keyword>
<dbReference type="AlphaFoldDB" id="A0A1J4U780"/>
<gene>
    <name evidence="2" type="ORF">AUJ23_01530</name>
</gene>